<comment type="caution">
    <text evidence="5">The sequence shown here is derived from an EMBL/GenBank/DDBJ whole genome shotgun (WGS) entry which is preliminary data.</text>
</comment>
<dbReference type="AlphaFoldDB" id="A0A4Q5KQ25"/>
<accession>A0A4Q5KQ25</accession>
<dbReference type="InterPro" id="IPR043128">
    <property type="entry name" value="Rev_trsase/Diguanyl_cyclase"/>
</dbReference>
<evidence type="ECO:0000256" key="2">
    <source>
        <dbReference type="ARBA" id="ARBA00034247"/>
    </source>
</evidence>
<dbReference type="Pfam" id="PF00990">
    <property type="entry name" value="GGDEF"/>
    <property type="match status" value="1"/>
</dbReference>
<name>A0A4Q5KQ25_9GAMM</name>
<evidence type="ECO:0000259" key="4">
    <source>
        <dbReference type="PROSITE" id="PS50887"/>
    </source>
</evidence>
<evidence type="ECO:0000313" key="6">
    <source>
        <dbReference type="Proteomes" id="UP000293465"/>
    </source>
</evidence>
<dbReference type="PROSITE" id="PS50005">
    <property type="entry name" value="TPR"/>
    <property type="match status" value="1"/>
</dbReference>
<organism evidence="5 6">
    <name type="scientific">Aliivibrio finisterrensis</name>
    <dbReference type="NCBI Taxonomy" id="511998"/>
    <lineage>
        <taxon>Bacteria</taxon>
        <taxon>Pseudomonadati</taxon>
        <taxon>Pseudomonadota</taxon>
        <taxon>Gammaproteobacteria</taxon>
        <taxon>Vibrionales</taxon>
        <taxon>Vibrionaceae</taxon>
        <taxon>Aliivibrio</taxon>
    </lineage>
</organism>
<dbReference type="GO" id="GO:0052621">
    <property type="term" value="F:diguanylate cyclase activity"/>
    <property type="evidence" value="ECO:0007669"/>
    <property type="project" value="UniProtKB-EC"/>
</dbReference>
<dbReference type="Gene3D" id="3.30.450.40">
    <property type="match status" value="1"/>
</dbReference>
<dbReference type="EMBL" id="SEZJ01000005">
    <property type="protein sequence ID" value="RYU47025.1"/>
    <property type="molecule type" value="Genomic_DNA"/>
</dbReference>
<dbReference type="EC" id="2.7.7.65" evidence="1"/>
<dbReference type="InterPro" id="IPR011990">
    <property type="entry name" value="TPR-like_helical_dom_sf"/>
</dbReference>
<dbReference type="Gene3D" id="3.30.70.270">
    <property type="match status" value="1"/>
</dbReference>
<feature type="domain" description="GGDEF" evidence="4">
    <location>
        <begin position="547"/>
        <end position="685"/>
    </location>
</feature>
<evidence type="ECO:0000256" key="3">
    <source>
        <dbReference type="PROSITE-ProRule" id="PRU00339"/>
    </source>
</evidence>
<dbReference type="InterPro" id="IPR000160">
    <property type="entry name" value="GGDEF_dom"/>
</dbReference>
<dbReference type="RefSeq" id="WP_130086846.1">
    <property type="nucleotide sequence ID" value="NZ_SEZJ01000005.1"/>
</dbReference>
<dbReference type="Gene3D" id="1.25.40.10">
    <property type="entry name" value="Tetratricopeptide repeat domain"/>
    <property type="match status" value="2"/>
</dbReference>
<dbReference type="SMART" id="SM00028">
    <property type="entry name" value="TPR"/>
    <property type="match status" value="2"/>
</dbReference>
<dbReference type="SUPFAM" id="SSF55073">
    <property type="entry name" value="Nucleotide cyclase"/>
    <property type="match status" value="1"/>
</dbReference>
<dbReference type="CDD" id="cd01949">
    <property type="entry name" value="GGDEF"/>
    <property type="match status" value="1"/>
</dbReference>
<dbReference type="Proteomes" id="UP000293465">
    <property type="component" value="Unassembled WGS sequence"/>
</dbReference>
<proteinExistence type="predicted"/>
<feature type="repeat" description="TPR" evidence="3">
    <location>
        <begin position="126"/>
        <end position="159"/>
    </location>
</feature>
<protein>
    <recommendedName>
        <fullName evidence="1">diguanylate cyclase</fullName>
        <ecNumber evidence="1">2.7.7.65</ecNumber>
    </recommendedName>
</protein>
<dbReference type="PANTHER" id="PTHR45138">
    <property type="entry name" value="REGULATORY COMPONENTS OF SENSORY TRANSDUCTION SYSTEM"/>
    <property type="match status" value="1"/>
</dbReference>
<dbReference type="GeneID" id="56274945"/>
<dbReference type="InterPro" id="IPR019734">
    <property type="entry name" value="TPR_rpt"/>
</dbReference>
<dbReference type="Pfam" id="PF13424">
    <property type="entry name" value="TPR_12"/>
    <property type="match status" value="1"/>
</dbReference>
<dbReference type="NCBIfam" id="TIGR00254">
    <property type="entry name" value="GGDEF"/>
    <property type="match status" value="1"/>
</dbReference>
<dbReference type="SMART" id="SM00267">
    <property type="entry name" value="GGDEF"/>
    <property type="match status" value="1"/>
</dbReference>
<gene>
    <name evidence="5" type="ORF">ERW49_07795</name>
</gene>
<dbReference type="PANTHER" id="PTHR45138:SF9">
    <property type="entry name" value="DIGUANYLATE CYCLASE DGCM-RELATED"/>
    <property type="match status" value="1"/>
</dbReference>
<comment type="catalytic activity">
    <reaction evidence="2">
        <text>2 GTP = 3',3'-c-di-GMP + 2 diphosphate</text>
        <dbReference type="Rhea" id="RHEA:24898"/>
        <dbReference type="ChEBI" id="CHEBI:33019"/>
        <dbReference type="ChEBI" id="CHEBI:37565"/>
        <dbReference type="ChEBI" id="CHEBI:58805"/>
        <dbReference type="EC" id="2.7.7.65"/>
    </reaction>
</comment>
<keyword evidence="3" id="KW-0802">TPR repeat</keyword>
<dbReference type="SUPFAM" id="SSF55781">
    <property type="entry name" value="GAF domain-like"/>
    <property type="match status" value="1"/>
</dbReference>
<reference evidence="5 6" key="1">
    <citation type="submission" date="2019-02" db="EMBL/GenBank/DDBJ databases">
        <title>Genome sequences of Aliivibrio finisterrensis strains from farmed Atlantic salmon.</title>
        <authorList>
            <person name="Bowman J.P."/>
        </authorList>
    </citation>
    <scope>NUCLEOTIDE SEQUENCE [LARGE SCALE GENOMIC DNA]</scope>
    <source>
        <strain evidence="5 6">A32</strain>
    </source>
</reference>
<evidence type="ECO:0000256" key="1">
    <source>
        <dbReference type="ARBA" id="ARBA00012528"/>
    </source>
</evidence>
<dbReference type="InterPro" id="IPR029016">
    <property type="entry name" value="GAF-like_dom_sf"/>
</dbReference>
<dbReference type="SUPFAM" id="SSF48452">
    <property type="entry name" value="TPR-like"/>
    <property type="match status" value="1"/>
</dbReference>
<sequence length="691" mass="80172">MANELWTSYLLEQVRQLPIASSKQQVQFRLNTITSESLRQNQSIPPQFEFIFQGFLYSRSGRLIESINLFFDAITFAQQNKQEFLICFCHYNIGTVYGMLGNYFYAHKFLTKAEKSNPIGDCYIIGLIKNNIGDIFLQLGNFNEALAHFEEATLLLQQHAHKLSAAVPLFNIAEIKAKQCHFDEALNIINTLFDDIKEEPRFLGFYYKIKAEIANGHHNIDEAEAFHLLSIENMCRSQNDYYQAEMLLDYCQYLTSHHKYEMLDTYIERGLSIAKSIESDKLIDGFNDIILLRIKDIPAIEIREQYYQTLTSSLLNSRRELLKRESDYLQQLYRLNTAKLQLSTMKSLSDNLALVNKIGQYINNSTDIQSILPTIQQDLSTLFQTDTLALGFYDKEADSISIHYLDENHTPKTPYVTNCKNEATYMSYCIKSNSAFYFNHMNSEQKVTMLGDKCDRKVHFKSVMFSPIKINGEIQAGFTVQAKESYQYQAFHFELFTQLINYISIALENQYNRQQLLYLSQTDHLTQVWNRKSLDAHFLQLKKQPSNVYTSIMIDIDHYKEYNDTYGHIAGDKVLIKISKLIKEHFHSLNTEVYRYGGDEFFILIAGINKEKTQGKLHSLLKAIKYLFIPHEKSTCSHYVSASIGISYIEEGLHTLTLSQVVDRADKALYKAKEMGRDYYYDFSQAEALIQ</sequence>
<dbReference type="PROSITE" id="PS50887">
    <property type="entry name" value="GGDEF"/>
    <property type="match status" value="1"/>
</dbReference>
<evidence type="ECO:0000313" key="5">
    <source>
        <dbReference type="EMBL" id="RYU47025.1"/>
    </source>
</evidence>
<dbReference type="InterPro" id="IPR050469">
    <property type="entry name" value="Diguanylate_Cyclase"/>
</dbReference>
<dbReference type="InterPro" id="IPR029787">
    <property type="entry name" value="Nucleotide_cyclase"/>
</dbReference>
<dbReference type="OrthoDB" id="9805474at2"/>